<evidence type="ECO:0000313" key="2">
    <source>
        <dbReference type="Proteomes" id="UP000299102"/>
    </source>
</evidence>
<keyword evidence="2" id="KW-1185">Reference proteome</keyword>
<gene>
    <name evidence="1" type="ORF">EVAR_71585_1</name>
</gene>
<comment type="caution">
    <text evidence="1">The sequence shown here is derived from an EMBL/GenBank/DDBJ whole genome shotgun (WGS) entry which is preliminary data.</text>
</comment>
<name>A0A4C1TTK9_EUMVA</name>
<protein>
    <submittedName>
        <fullName evidence="1">Uncharacterized protein</fullName>
    </submittedName>
</protein>
<reference evidence="1 2" key="1">
    <citation type="journal article" date="2019" name="Commun. Biol.">
        <title>The bagworm genome reveals a unique fibroin gene that provides high tensile strength.</title>
        <authorList>
            <person name="Kono N."/>
            <person name="Nakamura H."/>
            <person name="Ohtoshi R."/>
            <person name="Tomita M."/>
            <person name="Numata K."/>
            <person name="Arakawa K."/>
        </authorList>
    </citation>
    <scope>NUCLEOTIDE SEQUENCE [LARGE SCALE GENOMIC DNA]</scope>
</reference>
<dbReference type="AlphaFoldDB" id="A0A4C1TTK9"/>
<organism evidence="1 2">
    <name type="scientific">Eumeta variegata</name>
    <name type="common">Bagworm moth</name>
    <name type="synonym">Eumeta japonica</name>
    <dbReference type="NCBI Taxonomy" id="151549"/>
    <lineage>
        <taxon>Eukaryota</taxon>
        <taxon>Metazoa</taxon>
        <taxon>Ecdysozoa</taxon>
        <taxon>Arthropoda</taxon>
        <taxon>Hexapoda</taxon>
        <taxon>Insecta</taxon>
        <taxon>Pterygota</taxon>
        <taxon>Neoptera</taxon>
        <taxon>Endopterygota</taxon>
        <taxon>Lepidoptera</taxon>
        <taxon>Glossata</taxon>
        <taxon>Ditrysia</taxon>
        <taxon>Tineoidea</taxon>
        <taxon>Psychidae</taxon>
        <taxon>Oiketicinae</taxon>
        <taxon>Eumeta</taxon>
    </lineage>
</organism>
<evidence type="ECO:0000313" key="1">
    <source>
        <dbReference type="EMBL" id="GBP17238.1"/>
    </source>
</evidence>
<dbReference type="EMBL" id="BGZK01006247">
    <property type="protein sequence ID" value="GBP17238.1"/>
    <property type="molecule type" value="Genomic_DNA"/>
</dbReference>
<sequence>MQTLKWVRGYGSSRGNNNGDKVARQWMAFQEALHPFMHFHILSVVFKAGTDKVVAEDHVFHFKKFTNKKLLDTVSLGSQQDDWVYLTMTSAEVSIYKQVSSVT</sequence>
<accession>A0A4C1TTK9</accession>
<proteinExistence type="predicted"/>
<dbReference type="Proteomes" id="UP000299102">
    <property type="component" value="Unassembled WGS sequence"/>
</dbReference>